<dbReference type="AlphaFoldDB" id="A2IAC3"/>
<proteinExistence type="evidence at transcript level"/>
<feature type="non-terminal residue" evidence="1">
    <location>
        <position position="1"/>
    </location>
</feature>
<sequence length="153" mass="17560">KTMTKTVYEKVFSVTSLKRLSAGRYVSQLLDDVDHLRNKGETPDGKKMVLYGSTSPFLKSIMSAMGGDQGYHSENLLPYPEAGSMFITEIYQKEVEQTFHVRLHYSTNPNQPISDKNVLKLRDCDELCEFDKFKDLMKPMYLSKDDADKECLE</sequence>
<protein>
    <submittedName>
        <fullName evidence="1">Truncated salivary phosphatase</fullName>
    </submittedName>
</protein>
<dbReference type="InterPro" id="IPR029033">
    <property type="entry name" value="His_PPase_superfam"/>
</dbReference>
<organism evidence="1">
    <name type="scientific">Xenopsylla cheopis</name>
    <name type="common">Oriental rat flea</name>
    <name type="synonym">Pulex cheopis</name>
    <dbReference type="NCBI Taxonomy" id="163159"/>
    <lineage>
        <taxon>Eukaryota</taxon>
        <taxon>Metazoa</taxon>
        <taxon>Ecdysozoa</taxon>
        <taxon>Arthropoda</taxon>
        <taxon>Hexapoda</taxon>
        <taxon>Insecta</taxon>
        <taxon>Pterygota</taxon>
        <taxon>Neoptera</taxon>
        <taxon>Endopterygota</taxon>
        <taxon>Siphonaptera</taxon>
        <taxon>Pulicidae</taxon>
        <taxon>Xenopsyllinae</taxon>
        <taxon>Xenopsylla</taxon>
    </lineage>
</organism>
<dbReference type="SUPFAM" id="SSF53254">
    <property type="entry name" value="Phosphoglycerate mutase-like"/>
    <property type="match status" value="1"/>
</dbReference>
<reference evidence="1" key="1">
    <citation type="journal article" date="2007" name="BMC Genomics">
        <title>An insight into the sialome of the oriental rat flea, Xenopsylla cheopis (Rots).</title>
        <authorList>
            <person name="Andersen J.F."/>
            <person name="Hinnebusch B.J."/>
            <person name="Lucas D.A."/>
            <person name="Conrads T.P."/>
            <person name="Veenstra T.D."/>
            <person name="Pham V.M."/>
            <person name="Ribeiro J.M."/>
        </authorList>
    </citation>
    <scope>NUCLEOTIDE SEQUENCE</scope>
    <source>
        <tissue evidence="1">Salivary gland</tissue>
    </source>
</reference>
<dbReference type="GO" id="GO:0016791">
    <property type="term" value="F:phosphatase activity"/>
    <property type="evidence" value="ECO:0007669"/>
    <property type="project" value="UniProtKB-ARBA"/>
</dbReference>
<name>A2IAC3_XENCH</name>
<evidence type="ECO:0000313" key="1">
    <source>
        <dbReference type="EMBL" id="ABM55443.1"/>
    </source>
</evidence>
<accession>A2IAC3</accession>
<dbReference type="Gene3D" id="3.40.50.1240">
    <property type="entry name" value="Phosphoglycerate mutase-like"/>
    <property type="match status" value="1"/>
</dbReference>
<dbReference type="EMBL" id="EF179437">
    <property type="protein sequence ID" value="ABM55443.1"/>
    <property type="molecule type" value="mRNA"/>
</dbReference>